<sequence length="350" mass="40312">MSVENEFTFLIDYFFLEKVPVNIYEGKSGYNNTTRYLNRNNQTYILRIYETHNEEAKVRLEHEVLLKLSRLSDLPFKVPVPVVKEGNSLVQLPSKKIGCIYHYIEGDNPVFNNEDVLFSFGQSVGHLLNALQKVEIKQPLVYRPYYEIEHTHPKCPVSKVLEWCSNPPDFFQGYKSELEGISTMLMNFQANIPFLKSLPHQIIHGDLNASNVLVGADQTINAILDFEFITEDLRVMEVAVCMSDMISQDTIEDGYLKQIRHFYAGFSTTMSLLASEIEVLPILVQLRRLDVFIHFLGRYLDGIDDPSVLKEQITKTAAYRYWIDDGGQKLLHMVSELNEAYFQPLGHKSD</sequence>
<evidence type="ECO:0000313" key="4">
    <source>
        <dbReference type="Proteomes" id="UP000290649"/>
    </source>
</evidence>
<dbReference type="GO" id="GO:0019202">
    <property type="term" value="F:amino acid kinase activity"/>
    <property type="evidence" value="ECO:0007669"/>
    <property type="project" value="TreeGrafter"/>
</dbReference>
<dbReference type="InterPro" id="IPR050249">
    <property type="entry name" value="Pseudomonas-type_ThrB"/>
</dbReference>
<evidence type="ECO:0000259" key="2">
    <source>
        <dbReference type="Pfam" id="PF01636"/>
    </source>
</evidence>
<dbReference type="SUPFAM" id="SSF56112">
    <property type="entry name" value="Protein kinase-like (PK-like)"/>
    <property type="match status" value="1"/>
</dbReference>
<dbReference type="RefSeq" id="WP_129080193.1">
    <property type="nucleotide sequence ID" value="NZ_QOUX01000047.1"/>
</dbReference>
<comment type="caution">
    <text evidence="3">The sequence shown here is derived from an EMBL/GenBank/DDBJ whole genome shotgun (WGS) entry which is preliminary data.</text>
</comment>
<dbReference type="PANTHER" id="PTHR21064:SF6">
    <property type="entry name" value="AMINOGLYCOSIDE PHOSPHOTRANSFERASE DOMAIN-CONTAINING PROTEIN"/>
    <property type="match status" value="1"/>
</dbReference>
<evidence type="ECO:0000256" key="1">
    <source>
        <dbReference type="ARBA" id="ARBA00038240"/>
    </source>
</evidence>
<feature type="domain" description="Aminoglycoside phosphotransferase" evidence="2">
    <location>
        <begin position="28"/>
        <end position="253"/>
    </location>
</feature>
<dbReference type="PANTHER" id="PTHR21064">
    <property type="entry name" value="AMINOGLYCOSIDE PHOSPHOTRANSFERASE DOMAIN-CONTAINING PROTEIN-RELATED"/>
    <property type="match status" value="1"/>
</dbReference>
<keyword evidence="3" id="KW-0808">Transferase</keyword>
<accession>A0A4Q0VLY8</accession>
<keyword evidence="4" id="KW-1185">Reference proteome</keyword>
<dbReference type="Gene3D" id="3.90.1200.10">
    <property type="match status" value="1"/>
</dbReference>
<evidence type="ECO:0000313" key="3">
    <source>
        <dbReference type="EMBL" id="RXI96213.1"/>
    </source>
</evidence>
<comment type="similarity">
    <text evidence="1">Belongs to the pseudomonas-type ThrB family.</text>
</comment>
<gene>
    <name evidence="3" type="ORF">DS745_20950</name>
</gene>
<organism evidence="3 4">
    <name type="scientific">Anaerobacillus alkaliphilus</name>
    <dbReference type="NCBI Taxonomy" id="1548597"/>
    <lineage>
        <taxon>Bacteria</taxon>
        <taxon>Bacillati</taxon>
        <taxon>Bacillota</taxon>
        <taxon>Bacilli</taxon>
        <taxon>Bacillales</taxon>
        <taxon>Bacillaceae</taxon>
        <taxon>Anaerobacillus</taxon>
    </lineage>
</organism>
<dbReference type="Pfam" id="PF01636">
    <property type="entry name" value="APH"/>
    <property type="match status" value="1"/>
</dbReference>
<name>A0A4Q0VLY8_9BACI</name>
<dbReference type="Gene3D" id="3.30.200.20">
    <property type="entry name" value="Phosphorylase Kinase, domain 1"/>
    <property type="match status" value="1"/>
</dbReference>
<dbReference type="OrthoDB" id="156345at2"/>
<dbReference type="Proteomes" id="UP000290649">
    <property type="component" value="Unassembled WGS sequence"/>
</dbReference>
<dbReference type="InterPro" id="IPR011009">
    <property type="entry name" value="Kinase-like_dom_sf"/>
</dbReference>
<reference evidence="3 4" key="1">
    <citation type="journal article" date="2019" name="Int. J. Syst. Evol. Microbiol.">
        <title>Anaerobacillus alkaliphilus sp. nov., a novel alkaliphilic and moderately halophilic bacterium.</title>
        <authorList>
            <person name="Borsodi A.K."/>
            <person name="Aszalos J.M."/>
            <person name="Bihari P."/>
            <person name="Nagy I."/>
            <person name="Schumann P."/>
            <person name="Sproer C."/>
            <person name="Kovacs A.L."/>
            <person name="Boka K."/>
            <person name="Dobosy P."/>
            <person name="Ovari M."/>
            <person name="Szili-Kovacs T."/>
            <person name="Toth E."/>
        </authorList>
    </citation>
    <scope>NUCLEOTIDE SEQUENCE [LARGE SCALE GENOMIC DNA]</scope>
    <source>
        <strain evidence="3 4">B16-10</strain>
    </source>
</reference>
<dbReference type="InterPro" id="IPR002575">
    <property type="entry name" value="Aminoglycoside_PTrfase"/>
</dbReference>
<dbReference type="AlphaFoldDB" id="A0A4Q0VLY8"/>
<proteinExistence type="inferred from homology"/>
<dbReference type="EMBL" id="QOUX01000047">
    <property type="protein sequence ID" value="RXI96213.1"/>
    <property type="molecule type" value="Genomic_DNA"/>
</dbReference>
<protein>
    <submittedName>
        <fullName evidence="3">Aminoglycoside phosphotransferase</fullName>
    </submittedName>
</protein>